<feature type="transmembrane region" description="Helical" evidence="1">
    <location>
        <begin position="81"/>
        <end position="98"/>
    </location>
</feature>
<feature type="transmembrane region" description="Helical" evidence="1">
    <location>
        <begin position="44"/>
        <end position="69"/>
    </location>
</feature>
<reference evidence="3" key="1">
    <citation type="journal article" date="2019" name="Int. J. Syst. Evol. Microbiol.">
        <title>The Global Catalogue of Microorganisms (GCM) 10K type strain sequencing project: providing services to taxonomists for standard genome sequencing and annotation.</title>
        <authorList>
            <consortium name="The Broad Institute Genomics Platform"/>
            <consortium name="The Broad Institute Genome Sequencing Center for Infectious Disease"/>
            <person name="Wu L."/>
            <person name="Ma J."/>
        </authorList>
    </citation>
    <scope>NUCLEOTIDE SEQUENCE [LARGE SCALE GENOMIC DNA]</scope>
    <source>
        <strain evidence="3">CGMCC 1.12990</strain>
    </source>
</reference>
<dbReference type="EMBL" id="BMGS01000001">
    <property type="protein sequence ID" value="GGG31824.1"/>
    <property type="molecule type" value="Genomic_DNA"/>
</dbReference>
<keyword evidence="3" id="KW-1185">Reference proteome</keyword>
<feature type="transmembrane region" description="Helical" evidence="1">
    <location>
        <begin position="110"/>
        <end position="129"/>
    </location>
</feature>
<evidence type="ECO:0000313" key="3">
    <source>
        <dbReference type="Proteomes" id="UP000601361"/>
    </source>
</evidence>
<comment type="caution">
    <text evidence="2">The sequence shown here is derived from an EMBL/GenBank/DDBJ whole genome shotgun (WGS) entry which is preliminary data.</text>
</comment>
<keyword evidence="1" id="KW-0472">Membrane</keyword>
<accession>A0ABQ1WJX7</accession>
<dbReference type="RefSeq" id="WP_188556266.1">
    <property type="nucleotide sequence ID" value="NZ_BMGS01000001.1"/>
</dbReference>
<proteinExistence type="predicted"/>
<feature type="transmembrane region" description="Helical" evidence="1">
    <location>
        <begin position="12"/>
        <end position="32"/>
    </location>
</feature>
<protein>
    <submittedName>
        <fullName evidence="2">Uncharacterized protein</fullName>
    </submittedName>
</protein>
<organism evidence="2 3">
    <name type="scientific">Hymenobacter glacieicola</name>
    <dbReference type="NCBI Taxonomy" id="1562124"/>
    <lineage>
        <taxon>Bacteria</taxon>
        <taxon>Pseudomonadati</taxon>
        <taxon>Bacteroidota</taxon>
        <taxon>Cytophagia</taxon>
        <taxon>Cytophagales</taxon>
        <taxon>Hymenobacteraceae</taxon>
        <taxon>Hymenobacter</taxon>
    </lineage>
</organism>
<name>A0ABQ1WJX7_9BACT</name>
<evidence type="ECO:0000313" key="2">
    <source>
        <dbReference type="EMBL" id="GGG31824.1"/>
    </source>
</evidence>
<keyword evidence="1" id="KW-0812">Transmembrane</keyword>
<sequence>MVLLSTAGHSTITRTFILWALANTGGTLWLLLDFSLDRIDDYPIALMSGLVAALVSLAIVPLVIPFFSAMCRLRVGLSRRSLALVGVTLFFLLANQLLEVLLPIDSMTHLLNMSLPYWAAAMLTVLWLYSPGQQSNTGRTSACD</sequence>
<gene>
    <name evidence="2" type="ORF">GCM10011378_05450</name>
</gene>
<evidence type="ECO:0000256" key="1">
    <source>
        <dbReference type="SAM" id="Phobius"/>
    </source>
</evidence>
<dbReference type="Proteomes" id="UP000601361">
    <property type="component" value="Unassembled WGS sequence"/>
</dbReference>
<keyword evidence="1" id="KW-1133">Transmembrane helix</keyword>